<keyword evidence="5" id="KW-1185">Reference proteome</keyword>
<evidence type="ECO:0000259" key="3">
    <source>
        <dbReference type="PROSITE" id="PS51670"/>
    </source>
</evidence>
<gene>
    <name evidence="4" type="ORF">HPBE_LOCUS15489</name>
</gene>
<dbReference type="WBParaSite" id="HPBE_0001549001-mRNA-1">
    <property type="protein sequence ID" value="HPBE_0001549001-mRNA-1"/>
    <property type="gene ID" value="HPBE_0001549001"/>
</dbReference>
<accession>A0A3P8B0F3</accession>
<dbReference type="InterPro" id="IPR003582">
    <property type="entry name" value="ShKT_dom"/>
</dbReference>
<reference evidence="4 5" key="1">
    <citation type="submission" date="2018-11" db="EMBL/GenBank/DDBJ databases">
        <authorList>
            <consortium name="Pathogen Informatics"/>
        </authorList>
    </citation>
    <scope>NUCLEOTIDE SEQUENCE [LARGE SCALE GENOMIC DNA]</scope>
</reference>
<dbReference type="AlphaFoldDB" id="A0A183G2G8"/>
<name>A0A183G2G8_HELPZ</name>
<comment type="caution">
    <text evidence="1">Lacks conserved residue(s) required for the propagation of feature annotation.</text>
</comment>
<evidence type="ECO:0000313" key="4">
    <source>
        <dbReference type="EMBL" id="VDP02938.1"/>
    </source>
</evidence>
<accession>A0A183G2G8</accession>
<organism evidence="5 6">
    <name type="scientific">Heligmosomoides polygyrus</name>
    <name type="common">Parasitic roundworm</name>
    <dbReference type="NCBI Taxonomy" id="6339"/>
    <lineage>
        <taxon>Eukaryota</taxon>
        <taxon>Metazoa</taxon>
        <taxon>Ecdysozoa</taxon>
        <taxon>Nematoda</taxon>
        <taxon>Chromadorea</taxon>
        <taxon>Rhabditida</taxon>
        <taxon>Rhabditina</taxon>
        <taxon>Rhabditomorpha</taxon>
        <taxon>Strongyloidea</taxon>
        <taxon>Heligmosomidae</taxon>
        <taxon>Heligmosomoides</taxon>
    </lineage>
</organism>
<dbReference type="Pfam" id="PF01549">
    <property type="entry name" value="ShK"/>
    <property type="match status" value="4"/>
</dbReference>
<dbReference type="OrthoDB" id="5813795at2759"/>
<evidence type="ECO:0000256" key="2">
    <source>
        <dbReference type="SAM" id="SignalP"/>
    </source>
</evidence>
<evidence type="ECO:0000313" key="6">
    <source>
        <dbReference type="WBParaSite" id="HPBE_0001549001-mRNA-1"/>
    </source>
</evidence>
<dbReference type="EMBL" id="UZAH01028882">
    <property type="protein sequence ID" value="VDP02938.1"/>
    <property type="molecule type" value="Genomic_DNA"/>
</dbReference>
<dbReference type="Proteomes" id="UP000050761">
    <property type="component" value="Unassembled WGS sequence"/>
</dbReference>
<dbReference type="PROSITE" id="PS51670">
    <property type="entry name" value="SHKT"/>
    <property type="match status" value="1"/>
</dbReference>
<sequence>MMRVVIACFALVSSASAAAFTDLNCTDGGTTTTKFIPTATVCDDNYSTAACTKLFGVAVVENGATDRDAKCNTVRGRRPTVKQLAISSCPKSCGYCCESPDYKCSNVDFPRVKCSTVTQSQCKDATWRTILAEDCPNVCGFCLSGGCVDTAVECANDPSICRQVDMQAFVNCQKTCGYCSSSTTVAGVTGLSLFPPQPCATWAKNGFCNNTFYTVAQRKQNCAKTCNLC</sequence>
<dbReference type="PANTHER" id="PTHR21724:SF0">
    <property type="entry name" value="SHKT DOMAIN-CONTAINING PROTEIN"/>
    <property type="match status" value="1"/>
</dbReference>
<dbReference type="Gene3D" id="1.10.10.1940">
    <property type="match status" value="2"/>
</dbReference>
<dbReference type="SMART" id="SM00254">
    <property type="entry name" value="ShKT"/>
    <property type="match status" value="4"/>
</dbReference>
<reference evidence="6" key="2">
    <citation type="submission" date="2019-09" db="UniProtKB">
        <authorList>
            <consortium name="WormBaseParasite"/>
        </authorList>
    </citation>
    <scope>IDENTIFICATION</scope>
</reference>
<keyword evidence="2" id="KW-0732">Signal</keyword>
<evidence type="ECO:0000313" key="5">
    <source>
        <dbReference type="Proteomes" id="UP000050761"/>
    </source>
</evidence>
<protein>
    <submittedName>
        <fullName evidence="6">ShKT domain-containing protein</fullName>
    </submittedName>
</protein>
<feature type="domain" description="ShKT" evidence="3">
    <location>
        <begin position="192"/>
        <end position="229"/>
    </location>
</feature>
<feature type="chain" id="PRO_5044551814" evidence="2">
    <location>
        <begin position="18"/>
        <end position="229"/>
    </location>
</feature>
<proteinExistence type="predicted"/>
<dbReference type="PANTHER" id="PTHR21724">
    <property type="entry name" value="SHKT DOMAIN-CONTAINING PROTEIN"/>
    <property type="match status" value="1"/>
</dbReference>
<evidence type="ECO:0000256" key="1">
    <source>
        <dbReference type="PROSITE-ProRule" id="PRU01005"/>
    </source>
</evidence>
<feature type="signal peptide" evidence="2">
    <location>
        <begin position="1"/>
        <end position="17"/>
    </location>
</feature>